<comment type="caution">
    <text evidence="4">The sequence shown here is derived from an EMBL/GenBank/DDBJ whole genome shotgun (WGS) entry which is preliminary data.</text>
</comment>
<name>A0ABQ7G1B9_DUNSA</name>
<dbReference type="Proteomes" id="UP000815325">
    <property type="component" value="Unassembled WGS sequence"/>
</dbReference>
<sequence>MTRGNQREVDRMRAQKRAEASRPQKEKDGLSKEARMARDAAALQAKAAAKAAAKAGQAQK</sequence>
<comment type="similarity">
    <text evidence="1">Belongs to the SERF family.</text>
</comment>
<reference evidence="4" key="1">
    <citation type="submission" date="2017-08" db="EMBL/GenBank/DDBJ databases">
        <authorList>
            <person name="Polle J.E."/>
            <person name="Barry K."/>
            <person name="Cushman J."/>
            <person name="Schmutz J."/>
            <person name="Tran D."/>
            <person name="Hathwaick L.T."/>
            <person name="Yim W.C."/>
            <person name="Jenkins J."/>
            <person name="Mckie-Krisberg Z.M."/>
            <person name="Prochnik S."/>
            <person name="Lindquist E."/>
            <person name="Dockter R.B."/>
            <person name="Adam C."/>
            <person name="Molina H."/>
            <person name="Bunkerborg J."/>
            <person name="Jin E."/>
            <person name="Buchheim M."/>
            <person name="Magnuson J."/>
        </authorList>
    </citation>
    <scope>NUCLEOTIDE SEQUENCE</scope>
    <source>
        <strain evidence="4">CCAP 19/18</strain>
    </source>
</reference>
<protein>
    <recommendedName>
        <fullName evidence="3">Small EDRK-rich factor-like N-terminal domain-containing protein</fullName>
    </recommendedName>
</protein>
<feature type="compositionally biased region" description="Low complexity" evidence="2">
    <location>
        <begin position="40"/>
        <end position="60"/>
    </location>
</feature>
<feature type="compositionally biased region" description="Basic and acidic residues" evidence="2">
    <location>
        <begin position="1"/>
        <end position="38"/>
    </location>
</feature>
<accession>A0ABQ7G1B9</accession>
<evidence type="ECO:0000256" key="2">
    <source>
        <dbReference type="SAM" id="MobiDB-lite"/>
    </source>
</evidence>
<keyword evidence="5" id="KW-1185">Reference proteome</keyword>
<feature type="region of interest" description="Disordered" evidence="2">
    <location>
        <begin position="1"/>
        <end position="60"/>
    </location>
</feature>
<dbReference type="Pfam" id="PF04419">
    <property type="entry name" value="SERF-like_N"/>
    <property type="match status" value="1"/>
</dbReference>
<dbReference type="PANTHER" id="PTHR13596">
    <property type="entry name" value="SMALL EDRK-RICH FACTOR 1"/>
    <property type="match status" value="1"/>
</dbReference>
<evidence type="ECO:0000256" key="1">
    <source>
        <dbReference type="ARBA" id="ARBA00007309"/>
    </source>
</evidence>
<evidence type="ECO:0000313" key="5">
    <source>
        <dbReference type="Proteomes" id="UP000815325"/>
    </source>
</evidence>
<dbReference type="PANTHER" id="PTHR13596:SF0">
    <property type="entry name" value="SI:CH211-39K3.2-RELATED"/>
    <property type="match status" value="1"/>
</dbReference>
<evidence type="ECO:0000259" key="3">
    <source>
        <dbReference type="Pfam" id="PF04419"/>
    </source>
</evidence>
<organism evidence="4 5">
    <name type="scientific">Dunaliella salina</name>
    <name type="common">Green alga</name>
    <name type="synonym">Protococcus salinus</name>
    <dbReference type="NCBI Taxonomy" id="3046"/>
    <lineage>
        <taxon>Eukaryota</taxon>
        <taxon>Viridiplantae</taxon>
        <taxon>Chlorophyta</taxon>
        <taxon>core chlorophytes</taxon>
        <taxon>Chlorophyceae</taxon>
        <taxon>CS clade</taxon>
        <taxon>Chlamydomonadales</taxon>
        <taxon>Dunaliellaceae</taxon>
        <taxon>Dunaliella</taxon>
    </lineage>
</organism>
<dbReference type="EMBL" id="MU070310">
    <property type="protein sequence ID" value="KAF5828393.1"/>
    <property type="molecule type" value="Genomic_DNA"/>
</dbReference>
<dbReference type="InterPro" id="IPR040211">
    <property type="entry name" value="SERF1/2-like"/>
</dbReference>
<feature type="domain" description="Small EDRK-rich factor-like N-terminal" evidence="3">
    <location>
        <begin position="1"/>
        <end position="36"/>
    </location>
</feature>
<gene>
    <name evidence="4" type="ORF">DUNSADRAFT_17679</name>
</gene>
<evidence type="ECO:0000313" key="4">
    <source>
        <dbReference type="EMBL" id="KAF5828393.1"/>
    </source>
</evidence>
<proteinExistence type="inferred from homology"/>
<dbReference type="InterPro" id="IPR007513">
    <property type="entry name" value="SERF-like_N"/>
</dbReference>